<dbReference type="AlphaFoldDB" id="A0A3M7QJ81"/>
<name>A0A3M7QJ81_BRAPC</name>
<gene>
    <name evidence="1" type="ORF">BpHYR1_023387</name>
</gene>
<comment type="caution">
    <text evidence="1">The sequence shown here is derived from an EMBL/GenBank/DDBJ whole genome shotgun (WGS) entry which is preliminary data.</text>
</comment>
<evidence type="ECO:0000313" key="2">
    <source>
        <dbReference type="Proteomes" id="UP000276133"/>
    </source>
</evidence>
<sequence>MLLHGEIKLKINKFVFTWKQHKYVRSDVCIVGCFFCNLANSKSLRNSLTLNQILFFKFNIWN</sequence>
<proteinExistence type="predicted"/>
<dbReference type="Proteomes" id="UP000276133">
    <property type="component" value="Unassembled WGS sequence"/>
</dbReference>
<keyword evidence="2" id="KW-1185">Reference proteome</keyword>
<evidence type="ECO:0000313" key="1">
    <source>
        <dbReference type="EMBL" id="RNA11323.1"/>
    </source>
</evidence>
<protein>
    <submittedName>
        <fullName evidence="1">Uncharacterized protein</fullName>
    </submittedName>
</protein>
<dbReference type="EMBL" id="REGN01005987">
    <property type="protein sequence ID" value="RNA11323.1"/>
    <property type="molecule type" value="Genomic_DNA"/>
</dbReference>
<organism evidence="1 2">
    <name type="scientific">Brachionus plicatilis</name>
    <name type="common">Marine rotifer</name>
    <name type="synonym">Brachionus muelleri</name>
    <dbReference type="NCBI Taxonomy" id="10195"/>
    <lineage>
        <taxon>Eukaryota</taxon>
        <taxon>Metazoa</taxon>
        <taxon>Spiralia</taxon>
        <taxon>Gnathifera</taxon>
        <taxon>Rotifera</taxon>
        <taxon>Eurotatoria</taxon>
        <taxon>Monogononta</taxon>
        <taxon>Pseudotrocha</taxon>
        <taxon>Ploima</taxon>
        <taxon>Brachionidae</taxon>
        <taxon>Brachionus</taxon>
    </lineage>
</organism>
<reference evidence="1 2" key="1">
    <citation type="journal article" date="2018" name="Sci. Rep.">
        <title>Genomic signatures of local adaptation to the degree of environmental predictability in rotifers.</title>
        <authorList>
            <person name="Franch-Gras L."/>
            <person name="Hahn C."/>
            <person name="Garcia-Roger E.M."/>
            <person name="Carmona M.J."/>
            <person name="Serra M."/>
            <person name="Gomez A."/>
        </authorList>
    </citation>
    <scope>NUCLEOTIDE SEQUENCE [LARGE SCALE GENOMIC DNA]</scope>
    <source>
        <strain evidence="1">HYR1</strain>
    </source>
</reference>
<accession>A0A3M7QJ81</accession>